<keyword evidence="3" id="KW-0343">GTPase activation</keyword>
<dbReference type="STRING" id="1109443.G4TA38"/>
<dbReference type="InterPro" id="IPR024792">
    <property type="entry name" value="RhoGDI_dom_sf"/>
</dbReference>
<evidence type="ECO:0000256" key="4">
    <source>
        <dbReference type="ARBA" id="ARBA00022490"/>
    </source>
</evidence>
<dbReference type="OMA" id="KRCYMEL"/>
<name>G4TA38_SERID</name>
<evidence type="ECO:0000313" key="6">
    <source>
        <dbReference type="Proteomes" id="UP000007148"/>
    </source>
</evidence>
<dbReference type="EMBL" id="CAFZ01000027">
    <property type="protein sequence ID" value="CCA68197.1"/>
    <property type="molecule type" value="Genomic_DNA"/>
</dbReference>
<dbReference type="GO" id="GO:0016020">
    <property type="term" value="C:membrane"/>
    <property type="evidence" value="ECO:0007669"/>
    <property type="project" value="TreeGrafter"/>
</dbReference>
<evidence type="ECO:0000256" key="2">
    <source>
        <dbReference type="ARBA" id="ARBA00009758"/>
    </source>
</evidence>
<proteinExistence type="inferred from homology"/>
<sequence length="183" mass="20119">MLAHSSTILGAYQFSGFKLGEQKTVEELANLDKEDESLAKWKASLGIGPGGTKRQITVINLTLTSGDPSLPQPIVLDPQNPQPIKIKEGAHYSVNIHFRVNHGIVSGLRYLHIVKRVGVVVDKMEQMLGSYAPSPDGNAYSKTFPEEEAPSGMLARGKYTVRSRVMDDDGKVPYVGKFLFPFF</sequence>
<dbReference type="GO" id="GO:0005829">
    <property type="term" value="C:cytosol"/>
    <property type="evidence" value="ECO:0007669"/>
    <property type="project" value="TreeGrafter"/>
</dbReference>
<keyword evidence="6" id="KW-1185">Reference proteome</keyword>
<dbReference type="FunFam" id="2.70.50.30:FF:000004">
    <property type="entry name" value="Rho GDP-dissociation inhibitor 1"/>
    <property type="match status" value="1"/>
</dbReference>
<keyword evidence="4" id="KW-0963">Cytoplasm</keyword>
<dbReference type="HOGENOM" id="CLU_076228_1_0_1"/>
<dbReference type="FunCoup" id="G4TA38">
    <property type="interactions" value="145"/>
</dbReference>
<dbReference type="Pfam" id="PF02115">
    <property type="entry name" value="Rho_GDI"/>
    <property type="match status" value="1"/>
</dbReference>
<comment type="subcellular location">
    <subcellularLocation>
        <location evidence="1">Cytoplasm</location>
    </subcellularLocation>
</comment>
<dbReference type="OrthoDB" id="1683373at2759"/>
<dbReference type="SUPFAM" id="SSF81296">
    <property type="entry name" value="E set domains"/>
    <property type="match status" value="1"/>
</dbReference>
<reference evidence="5 6" key="1">
    <citation type="journal article" date="2011" name="PLoS Pathog.">
        <title>Endophytic Life Strategies Decoded by Genome and Transcriptome Analyses of the Mutualistic Root Symbiont Piriformospora indica.</title>
        <authorList>
            <person name="Zuccaro A."/>
            <person name="Lahrmann U."/>
            <person name="Guldener U."/>
            <person name="Langen G."/>
            <person name="Pfiffi S."/>
            <person name="Biedenkopf D."/>
            <person name="Wong P."/>
            <person name="Samans B."/>
            <person name="Grimm C."/>
            <person name="Basiewicz M."/>
            <person name="Murat C."/>
            <person name="Martin F."/>
            <person name="Kogel K.H."/>
        </authorList>
    </citation>
    <scope>NUCLEOTIDE SEQUENCE [LARGE SCALE GENOMIC DNA]</scope>
    <source>
        <strain evidence="5 6">DSM 11827</strain>
    </source>
</reference>
<dbReference type="AlphaFoldDB" id="G4TA38"/>
<organism evidence="5 6">
    <name type="scientific">Serendipita indica (strain DSM 11827)</name>
    <name type="common">Root endophyte fungus</name>
    <name type="synonym">Piriformospora indica</name>
    <dbReference type="NCBI Taxonomy" id="1109443"/>
    <lineage>
        <taxon>Eukaryota</taxon>
        <taxon>Fungi</taxon>
        <taxon>Dikarya</taxon>
        <taxon>Basidiomycota</taxon>
        <taxon>Agaricomycotina</taxon>
        <taxon>Agaricomycetes</taxon>
        <taxon>Sebacinales</taxon>
        <taxon>Serendipitaceae</taxon>
        <taxon>Serendipita</taxon>
    </lineage>
</organism>
<evidence type="ECO:0000256" key="1">
    <source>
        <dbReference type="ARBA" id="ARBA00004496"/>
    </source>
</evidence>
<dbReference type="Proteomes" id="UP000007148">
    <property type="component" value="Unassembled WGS sequence"/>
</dbReference>
<dbReference type="InterPro" id="IPR000406">
    <property type="entry name" value="Rho_GDI"/>
</dbReference>
<dbReference type="InParanoid" id="G4TA38"/>
<dbReference type="Gene3D" id="2.70.50.30">
    <property type="entry name" value="Coagulation Factor XIII, subunit A, domain 1"/>
    <property type="match status" value="1"/>
</dbReference>
<dbReference type="eggNOG" id="KOG3205">
    <property type="taxonomic scope" value="Eukaryota"/>
</dbReference>
<dbReference type="InterPro" id="IPR014756">
    <property type="entry name" value="Ig_E-set"/>
</dbReference>
<evidence type="ECO:0000313" key="5">
    <source>
        <dbReference type="EMBL" id="CCA68197.1"/>
    </source>
</evidence>
<evidence type="ECO:0000256" key="3">
    <source>
        <dbReference type="ARBA" id="ARBA00022468"/>
    </source>
</evidence>
<dbReference type="PANTHER" id="PTHR10980:SF3">
    <property type="entry name" value="LD16419P"/>
    <property type="match status" value="1"/>
</dbReference>
<dbReference type="GO" id="GO:0007266">
    <property type="term" value="P:Rho protein signal transduction"/>
    <property type="evidence" value="ECO:0007669"/>
    <property type="project" value="InterPro"/>
</dbReference>
<gene>
    <name evidence="5" type="ORF">PIIN_02063</name>
</gene>
<dbReference type="PANTHER" id="PTHR10980">
    <property type="entry name" value="RHO GDP-DISSOCIATION INHIBITOR"/>
    <property type="match status" value="1"/>
</dbReference>
<protein>
    <submittedName>
        <fullName evidence="5">Probable rho GDP dissociation inhibitor</fullName>
    </submittedName>
</protein>
<accession>G4TA38</accession>
<comment type="similarity">
    <text evidence="2">Belongs to the Rho GDI family.</text>
</comment>
<dbReference type="GO" id="GO:0005094">
    <property type="term" value="F:Rho GDP-dissociation inhibitor activity"/>
    <property type="evidence" value="ECO:0007669"/>
    <property type="project" value="InterPro"/>
</dbReference>
<dbReference type="GO" id="GO:0005096">
    <property type="term" value="F:GTPase activator activity"/>
    <property type="evidence" value="ECO:0007669"/>
    <property type="project" value="UniProtKB-KW"/>
</dbReference>
<comment type="caution">
    <text evidence="5">The sequence shown here is derived from an EMBL/GenBank/DDBJ whole genome shotgun (WGS) entry which is preliminary data.</text>
</comment>